<evidence type="ECO:0000259" key="6">
    <source>
        <dbReference type="PROSITE" id="PS50894"/>
    </source>
</evidence>
<dbReference type="SMART" id="SM00448">
    <property type="entry name" value="REC"/>
    <property type="match status" value="1"/>
</dbReference>
<dbReference type="Gene3D" id="3.40.50.2300">
    <property type="match status" value="1"/>
</dbReference>
<dbReference type="RefSeq" id="WP_193934558.1">
    <property type="nucleotide sequence ID" value="NZ_CAWPMZ010000129.1"/>
</dbReference>
<feature type="domain" description="HPt" evidence="6">
    <location>
        <begin position="252"/>
        <end position="352"/>
    </location>
</feature>
<feature type="DNA-binding region" description="OmpR/PhoB-type" evidence="4">
    <location>
        <begin position="125"/>
        <end position="224"/>
    </location>
</feature>
<dbReference type="InterPro" id="IPR036641">
    <property type="entry name" value="HPT_dom_sf"/>
</dbReference>
<evidence type="ECO:0000256" key="2">
    <source>
        <dbReference type="PROSITE-ProRule" id="PRU00110"/>
    </source>
</evidence>
<dbReference type="InterPro" id="IPR008207">
    <property type="entry name" value="Sig_transdc_His_kin_Hpt_dom"/>
</dbReference>
<dbReference type="Gene3D" id="6.10.250.690">
    <property type="match status" value="1"/>
</dbReference>
<feature type="modified residue" description="4-aspartylphosphate" evidence="3">
    <location>
        <position position="52"/>
    </location>
</feature>
<dbReference type="PROSITE" id="PS50110">
    <property type="entry name" value="RESPONSE_REGULATORY"/>
    <property type="match status" value="1"/>
</dbReference>
<dbReference type="Pfam" id="PF00486">
    <property type="entry name" value="Trans_reg_C"/>
    <property type="match status" value="1"/>
</dbReference>
<evidence type="ECO:0000259" key="7">
    <source>
        <dbReference type="PROSITE" id="PS51755"/>
    </source>
</evidence>
<dbReference type="Pfam" id="PF01627">
    <property type="entry name" value="Hpt"/>
    <property type="match status" value="1"/>
</dbReference>
<comment type="caution">
    <text evidence="8">The sequence shown here is derived from an EMBL/GenBank/DDBJ whole genome shotgun (WGS) entry which is preliminary data.</text>
</comment>
<evidence type="ECO:0000256" key="1">
    <source>
        <dbReference type="ARBA" id="ARBA00023125"/>
    </source>
</evidence>
<dbReference type="InterPro" id="IPR001789">
    <property type="entry name" value="Sig_transdc_resp-reg_receiver"/>
</dbReference>
<evidence type="ECO:0000256" key="4">
    <source>
        <dbReference type="PROSITE-ProRule" id="PRU01091"/>
    </source>
</evidence>
<dbReference type="InterPro" id="IPR016032">
    <property type="entry name" value="Sig_transdc_resp-reg_C-effctor"/>
</dbReference>
<keyword evidence="1 4" id="KW-0238">DNA-binding</keyword>
<dbReference type="CDD" id="cd00383">
    <property type="entry name" value="trans_reg_C"/>
    <property type="match status" value="1"/>
</dbReference>
<dbReference type="Proteomes" id="UP000651156">
    <property type="component" value="Unassembled WGS sequence"/>
</dbReference>
<evidence type="ECO:0000256" key="3">
    <source>
        <dbReference type="PROSITE-ProRule" id="PRU00169"/>
    </source>
</evidence>
<organism evidence="8 9">
    <name type="scientific">Gloeocapsopsis crepidinum LEGE 06123</name>
    <dbReference type="NCBI Taxonomy" id="588587"/>
    <lineage>
        <taxon>Bacteria</taxon>
        <taxon>Bacillati</taxon>
        <taxon>Cyanobacteriota</taxon>
        <taxon>Cyanophyceae</taxon>
        <taxon>Oscillatoriophycideae</taxon>
        <taxon>Chroococcales</taxon>
        <taxon>Chroococcaceae</taxon>
        <taxon>Gloeocapsopsis</taxon>
    </lineage>
</organism>
<keyword evidence="9" id="KW-1185">Reference proteome</keyword>
<name>A0ABR9V038_9CHRO</name>
<dbReference type="EMBL" id="JADEWN010000080">
    <property type="protein sequence ID" value="MBE9193165.1"/>
    <property type="molecule type" value="Genomic_DNA"/>
</dbReference>
<keyword evidence="3" id="KW-0597">Phosphoprotein</keyword>
<sequence length="357" mass="39840">MKILVVEDDNSIAQAVAATLAQQQHCLVDIATDGQEGWELAVAFNYDLILLDVMLPKLDGVSLCRQLRRKGEQIPILMLTAKDTSTDKVIGLDAGADDYVVKPFDFPELFARVRALLRRGTSTLPPVLQWGNLRLDPSSCEVTYKDQVLHLTPKEYAVLALFLRDARRTFSRSTIVDRLWNLEDPPQEDTIKSYIKSLRQKLKTAGAPSDFIETVYGLGYRLNSLLQDSHPESIVSDLNEVQKEILSAVTKFREVFTAGMSDRLAVLKQAVESLYSGTLNHEVRSQAVIEAHKLAGALGSFGFTQASQLAQEIEFLLEAQDSNNFTHCLRLCQLLEALEEETKQNPDKLIMSTLSVS</sequence>
<feature type="domain" description="OmpR/PhoB-type" evidence="7">
    <location>
        <begin position="125"/>
        <end position="224"/>
    </location>
</feature>
<dbReference type="Pfam" id="PF00072">
    <property type="entry name" value="Response_reg"/>
    <property type="match status" value="1"/>
</dbReference>
<protein>
    <submittedName>
        <fullName evidence="8">Response regulator</fullName>
    </submittedName>
</protein>
<gene>
    <name evidence="8" type="ORF">IQ230_23005</name>
</gene>
<dbReference type="SUPFAM" id="SSF46894">
    <property type="entry name" value="C-terminal effector domain of the bipartite response regulators"/>
    <property type="match status" value="1"/>
</dbReference>
<feature type="modified residue" description="Phosphohistidine" evidence="2">
    <location>
        <position position="292"/>
    </location>
</feature>
<dbReference type="PROSITE" id="PS51755">
    <property type="entry name" value="OMPR_PHOB"/>
    <property type="match status" value="1"/>
</dbReference>
<dbReference type="InterPro" id="IPR036388">
    <property type="entry name" value="WH-like_DNA-bd_sf"/>
</dbReference>
<evidence type="ECO:0000259" key="5">
    <source>
        <dbReference type="PROSITE" id="PS50110"/>
    </source>
</evidence>
<evidence type="ECO:0000313" key="9">
    <source>
        <dbReference type="Proteomes" id="UP000651156"/>
    </source>
</evidence>
<dbReference type="SUPFAM" id="SSF52172">
    <property type="entry name" value="CheY-like"/>
    <property type="match status" value="1"/>
</dbReference>
<dbReference type="InterPro" id="IPR039420">
    <property type="entry name" value="WalR-like"/>
</dbReference>
<dbReference type="PROSITE" id="PS50894">
    <property type="entry name" value="HPT"/>
    <property type="match status" value="1"/>
</dbReference>
<reference evidence="8 9" key="1">
    <citation type="submission" date="2020-10" db="EMBL/GenBank/DDBJ databases">
        <authorList>
            <person name="Castelo-Branco R."/>
            <person name="Eusebio N."/>
            <person name="Adriana R."/>
            <person name="Vieira A."/>
            <person name="Brugerolle De Fraissinette N."/>
            <person name="Rezende De Castro R."/>
            <person name="Schneider M.P."/>
            <person name="Vasconcelos V."/>
            <person name="Leao P.N."/>
        </authorList>
    </citation>
    <scope>NUCLEOTIDE SEQUENCE [LARGE SCALE GENOMIC DNA]</scope>
    <source>
        <strain evidence="8 9">LEGE 06123</strain>
    </source>
</reference>
<dbReference type="SUPFAM" id="SSF47226">
    <property type="entry name" value="Histidine-containing phosphotransfer domain, HPT domain"/>
    <property type="match status" value="1"/>
</dbReference>
<accession>A0ABR9V038</accession>
<proteinExistence type="predicted"/>
<evidence type="ECO:0000313" key="8">
    <source>
        <dbReference type="EMBL" id="MBE9193165.1"/>
    </source>
</evidence>
<dbReference type="PANTHER" id="PTHR48111">
    <property type="entry name" value="REGULATOR OF RPOS"/>
    <property type="match status" value="1"/>
</dbReference>
<dbReference type="InterPro" id="IPR001867">
    <property type="entry name" value="OmpR/PhoB-type_DNA-bd"/>
</dbReference>
<dbReference type="SMART" id="SM00862">
    <property type="entry name" value="Trans_reg_C"/>
    <property type="match status" value="1"/>
</dbReference>
<dbReference type="PANTHER" id="PTHR48111:SF15">
    <property type="entry name" value="OMPR SUBFAMILY"/>
    <property type="match status" value="1"/>
</dbReference>
<dbReference type="Gene3D" id="1.20.120.160">
    <property type="entry name" value="HPT domain"/>
    <property type="match status" value="1"/>
</dbReference>
<dbReference type="InterPro" id="IPR011006">
    <property type="entry name" value="CheY-like_superfamily"/>
</dbReference>
<feature type="domain" description="Response regulatory" evidence="5">
    <location>
        <begin position="2"/>
        <end position="117"/>
    </location>
</feature>
<dbReference type="Gene3D" id="1.10.10.10">
    <property type="entry name" value="Winged helix-like DNA-binding domain superfamily/Winged helix DNA-binding domain"/>
    <property type="match status" value="1"/>
</dbReference>